<evidence type="ECO:0000313" key="2">
    <source>
        <dbReference type="EMBL" id="MBW0494039.1"/>
    </source>
</evidence>
<feature type="region of interest" description="Disordered" evidence="1">
    <location>
        <begin position="159"/>
        <end position="230"/>
    </location>
</feature>
<keyword evidence="3" id="KW-1185">Reference proteome</keyword>
<reference evidence="2" key="1">
    <citation type="submission" date="2021-03" db="EMBL/GenBank/DDBJ databases">
        <title>Draft genome sequence of rust myrtle Austropuccinia psidii MF-1, a brazilian biotype.</title>
        <authorList>
            <person name="Quecine M.C."/>
            <person name="Pachon D.M.R."/>
            <person name="Bonatelli M.L."/>
            <person name="Correr F.H."/>
            <person name="Franceschini L.M."/>
            <person name="Leite T.F."/>
            <person name="Margarido G.R.A."/>
            <person name="Almeida C.A."/>
            <person name="Ferrarezi J.A."/>
            <person name="Labate C.A."/>
        </authorList>
    </citation>
    <scope>NUCLEOTIDE SEQUENCE</scope>
    <source>
        <strain evidence="2">MF-1</strain>
    </source>
</reference>
<protein>
    <submittedName>
        <fullName evidence="2">Uncharacterized protein</fullName>
    </submittedName>
</protein>
<sequence length="230" mass="25225">MEVNIIFSSNNGAPLSNARWYLWSEKDGPFGNKRPFSKAPTPNGTLGHSSLTGSRQRDVASWTNVEGPIPTAGRKPYFSSEVPISRINSQGVVKRLRRIADSPTNPNAAGSDQLDGEELEVVQPSIGHQYSTSPSQPASKRFQSDIIPSTPRKVRPVLSTIPSSIPPASLNPSTARPSLDLPWSKSAIPHSRNSPKVIYQKLQPVASSIRRREERSPLPFPAGKVFQRRE</sequence>
<dbReference type="EMBL" id="AVOT02012371">
    <property type="protein sequence ID" value="MBW0494039.1"/>
    <property type="molecule type" value="Genomic_DNA"/>
</dbReference>
<dbReference type="Proteomes" id="UP000765509">
    <property type="component" value="Unassembled WGS sequence"/>
</dbReference>
<organism evidence="2 3">
    <name type="scientific">Austropuccinia psidii MF-1</name>
    <dbReference type="NCBI Taxonomy" id="1389203"/>
    <lineage>
        <taxon>Eukaryota</taxon>
        <taxon>Fungi</taxon>
        <taxon>Dikarya</taxon>
        <taxon>Basidiomycota</taxon>
        <taxon>Pucciniomycotina</taxon>
        <taxon>Pucciniomycetes</taxon>
        <taxon>Pucciniales</taxon>
        <taxon>Sphaerophragmiaceae</taxon>
        <taxon>Austropuccinia</taxon>
    </lineage>
</organism>
<evidence type="ECO:0000313" key="3">
    <source>
        <dbReference type="Proteomes" id="UP000765509"/>
    </source>
</evidence>
<proteinExistence type="predicted"/>
<feature type="region of interest" description="Disordered" evidence="1">
    <location>
        <begin position="32"/>
        <end position="58"/>
    </location>
</feature>
<accession>A0A9Q3CZD8</accession>
<comment type="caution">
    <text evidence="2">The sequence shown here is derived from an EMBL/GenBank/DDBJ whole genome shotgun (WGS) entry which is preliminary data.</text>
</comment>
<evidence type="ECO:0000256" key="1">
    <source>
        <dbReference type="SAM" id="MobiDB-lite"/>
    </source>
</evidence>
<feature type="compositionally biased region" description="Polar residues" evidence="1">
    <location>
        <begin position="127"/>
        <end position="138"/>
    </location>
</feature>
<gene>
    <name evidence="2" type="ORF">O181_033754</name>
</gene>
<feature type="region of interest" description="Disordered" evidence="1">
    <location>
        <begin position="127"/>
        <end position="147"/>
    </location>
</feature>
<dbReference type="AlphaFoldDB" id="A0A9Q3CZD8"/>
<feature type="compositionally biased region" description="Polar residues" evidence="1">
    <location>
        <begin position="40"/>
        <end position="54"/>
    </location>
</feature>
<name>A0A9Q3CZD8_9BASI</name>